<proteinExistence type="predicted"/>
<name>A0AAP2E559_9BACT</name>
<dbReference type="EMBL" id="JAHESE010000051">
    <property type="protein sequence ID" value="MBT1712142.1"/>
    <property type="molecule type" value="Genomic_DNA"/>
</dbReference>
<dbReference type="InterPro" id="IPR013783">
    <property type="entry name" value="Ig-like_fold"/>
</dbReference>
<keyword evidence="1" id="KW-1133">Transmembrane helix</keyword>
<reference evidence="3 4" key="1">
    <citation type="submission" date="2021-05" db="EMBL/GenBank/DDBJ databases">
        <title>A Polyphasic approach of four new species of the genus Ohtaekwangia: Ohtaekwangia histidinii sp. nov., Ohtaekwangia cretensis sp. nov., Ohtaekwangia indiensis sp. nov., Ohtaekwangia reichenbachii sp. nov. from diverse environment.</title>
        <authorList>
            <person name="Octaviana S."/>
        </authorList>
    </citation>
    <scope>NUCLEOTIDE SEQUENCE [LARGE SCALE GENOMIC DNA]</scope>
    <source>
        <strain evidence="3 4">PWU5</strain>
    </source>
</reference>
<comment type="caution">
    <text evidence="3">The sequence shown here is derived from an EMBL/GenBank/DDBJ whole genome shotgun (WGS) entry which is preliminary data.</text>
</comment>
<dbReference type="InterPro" id="IPR018905">
    <property type="entry name" value="A-galactase_NEW3"/>
</dbReference>
<keyword evidence="1" id="KW-0812">Transmembrane</keyword>
<dbReference type="Pfam" id="PF10633">
    <property type="entry name" value="NPCBM_assoc"/>
    <property type="match status" value="1"/>
</dbReference>
<evidence type="ECO:0000259" key="2">
    <source>
        <dbReference type="Pfam" id="PF10633"/>
    </source>
</evidence>
<dbReference type="Gene3D" id="2.60.40.10">
    <property type="entry name" value="Immunoglobulins"/>
    <property type="match status" value="1"/>
</dbReference>
<protein>
    <recommendedName>
        <fullName evidence="2">Alpha-galactosidase NEW3 domain-containing protein</fullName>
    </recommendedName>
</protein>
<accession>A0AAP2E559</accession>
<evidence type="ECO:0000313" key="4">
    <source>
        <dbReference type="Proteomes" id="UP001319080"/>
    </source>
</evidence>
<evidence type="ECO:0000313" key="3">
    <source>
        <dbReference type="EMBL" id="MBT1712142.1"/>
    </source>
</evidence>
<dbReference type="PANTHER" id="PTHR39198:SF1">
    <property type="entry name" value="ALPHA-GALACTOSIDASE NEW3 DOMAIN-CONTAINING PROTEIN"/>
    <property type="match status" value="1"/>
</dbReference>
<evidence type="ECO:0000256" key="1">
    <source>
        <dbReference type="SAM" id="Phobius"/>
    </source>
</evidence>
<sequence>MSACNSSVMHTKTGVTILFSFLLLFSFSTPAYVVAQPPKSPPTASTFTANLINIEAAVHETFRYSTNLHNGSAQRRVYELKAMAPMGWNVVFRARGSQVTSINMDGNKDQDISIEIQPAFGAEPSKYKIPVFATAHHDSLKLDLEAVVKGSYGIELTTPTGRLSDAITEGKQKEIHLVVKNTGTLALNDISLSGQSPSKWDVTFAPSKIDQLAAGKTADVVARLTVPDKTIAGDYITTFTAKNTNREAQATFRMTVKTSVLSGWIGILVILAAAGLVIYLIRKYGRR</sequence>
<dbReference type="Proteomes" id="UP001319080">
    <property type="component" value="Unassembled WGS sequence"/>
</dbReference>
<feature type="domain" description="Alpha-galactosidase NEW3" evidence="2">
    <location>
        <begin position="168"/>
        <end position="242"/>
    </location>
</feature>
<feature type="transmembrane region" description="Helical" evidence="1">
    <location>
        <begin position="261"/>
        <end position="281"/>
    </location>
</feature>
<organism evidence="3 4">
    <name type="scientific">Dawidia cretensis</name>
    <dbReference type="NCBI Taxonomy" id="2782350"/>
    <lineage>
        <taxon>Bacteria</taxon>
        <taxon>Pseudomonadati</taxon>
        <taxon>Bacteroidota</taxon>
        <taxon>Cytophagia</taxon>
        <taxon>Cytophagales</taxon>
        <taxon>Chryseotaleaceae</taxon>
        <taxon>Dawidia</taxon>
    </lineage>
</organism>
<dbReference type="PANTHER" id="PTHR39198">
    <property type="entry name" value="HYPOTHETICAL MEMBRANE PROTEIN, CONSERVED"/>
    <property type="match status" value="1"/>
</dbReference>
<dbReference type="AlphaFoldDB" id="A0AAP2E559"/>
<keyword evidence="4" id="KW-1185">Reference proteome</keyword>
<gene>
    <name evidence="3" type="ORF">KK062_28130</name>
</gene>
<keyword evidence="1" id="KW-0472">Membrane</keyword>